<proteinExistence type="predicted"/>
<dbReference type="InterPro" id="IPR002477">
    <property type="entry name" value="Peptidoglycan-bd-like"/>
</dbReference>
<reference evidence="2 3" key="1">
    <citation type="submission" date="2018-08" db="EMBL/GenBank/DDBJ databases">
        <title>A genome reference for cultivated species of the human gut microbiota.</title>
        <authorList>
            <person name="Zou Y."/>
            <person name="Xue W."/>
            <person name="Luo G."/>
        </authorList>
    </citation>
    <scope>NUCLEOTIDE SEQUENCE [LARGE SCALE GENOMIC DNA]</scope>
    <source>
        <strain evidence="2 3">AM28-23</strain>
    </source>
</reference>
<dbReference type="EMBL" id="QSKF01000002">
    <property type="protein sequence ID" value="RHE41289.1"/>
    <property type="molecule type" value="Genomic_DNA"/>
</dbReference>
<evidence type="ECO:0000313" key="3">
    <source>
        <dbReference type="Proteomes" id="UP000283745"/>
    </source>
</evidence>
<dbReference type="SUPFAM" id="SSF47090">
    <property type="entry name" value="PGBD-like"/>
    <property type="match status" value="1"/>
</dbReference>
<protein>
    <recommendedName>
        <fullName evidence="1">Peptidoglycan binding-like domain-containing protein</fullName>
    </recommendedName>
</protein>
<dbReference type="InterPro" id="IPR036366">
    <property type="entry name" value="PGBDSf"/>
</dbReference>
<dbReference type="RefSeq" id="WP_015540674.1">
    <property type="nucleotide sequence ID" value="NZ_CABJFK010000002.1"/>
</dbReference>
<dbReference type="InterPro" id="IPR036365">
    <property type="entry name" value="PGBD-like_sf"/>
</dbReference>
<comment type="caution">
    <text evidence="2">The sequence shown here is derived from an EMBL/GenBank/DDBJ whole genome shotgun (WGS) entry which is preliminary data.</text>
</comment>
<feature type="domain" description="Peptidoglycan binding-like" evidence="1">
    <location>
        <begin position="329"/>
        <end position="373"/>
    </location>
</feature>
<accession>A0A414EJA0</accession>
<name>A0A414EJA0_9FIRM</name>
<evidence type="ECO:0000313" key="2">
    <source>
        <dbReference type="EMBL" id="RHE41289.1"/>
    </source>
</evidence>
<dbReference type="AlphaFoldDB" id="A0A414EJA0"/>
<evidence type="ECO:0000259" key="1">
    <source>
        <dbReference type="Pfam" id="PF01471"/>
    </source>
</evidence>
<dbReference type="Proteomes" id="UP000283745">
    <property type="component" value="Unassembled WGS sequence"/>
</dbReference>
<sequence>MKKKLLAAVLCLTLGTVTVQGVFADTTVNVSSDLMNTTVSKENYEFTITDVYYTNQLSEKKGTTTYSYGSDGKYLIVKMNFTNLAASAIEQYHSDRVSDIKLTYNDKFEYEGDFVILTDDIVPLGSANAYLMFPVSDVIENDQSGSLVADFKIDGDDYNFVIQGGNGSDTTAAEETKTDSESVVNPEIKLGDVRTDGTNFSFTFSDLYYTTKLSEQNGSTTYIYGNEGYYLVAKLEFTNLKAETMEKYHSDRVSDIKLVYNDKYEYDGEFYVLAADIVPLGTQNAYVVFAVPDTVENGEEPLKASFKVDGTEFTIDCRNYEYVTYSDAETIKKVQEKLNAEGFECGTPDGVAGSGTYSALNSYQKEKGLPVVNAITDELLTAMGLK</sequence>
<dbReference type="Gene3D" id="1.10.101.10">
    <property type="entry name" value="PGBD-like superfamily/PGBD"/>
    <property type="match status" value="1"/>
</dbReference>
<dbReference type="Pfam" id="PF01471">
    <property type="entry name" value="PG_binding_1"/>
    <property type="match status" value="1"/>
</dbReference>
<gene>
    <name evidence="2" type="ORF">DW740_02960</name>
</gene>
<organism evidence="2 3">
    <name type="scientific">Blautia obeum</name>
    <dbReference type="NCBI Taxonomy" id="40520"/>
    <lineage>
        <taxon>Bacteria</taxon>
        <taxon>Bacillati</taxon>
        <taxon>Bacillota</taxon>
        <taxon>Clostridia</taxon>
        <taxon>Lachnospirales</taxon>
        <taxon>Lachnospiraceae</taxon>
        <taxon>Blautia</taxon>
    </lineage>
</organism>